<dbReference type="Gene3D" id="3.30.70.100">
    <property type="match status" value="1"/>
</dbReference>
<protein>
    <recommendedName>
        <fullName evidence="3">ABM domain-containing protein</fullName>
    </recommendedName>
</protein>
<evidence type="ECO:0000313" key="2">
    <source>
        <dbReference type="Proteomes" id="UP000054988"/>
    </source>
</evidence>
<organism evidence="1 2">
    <name type="scientific">Moniliophthora roreri</name>
    <name type="common">Frosty pod rot fungus</name>
    <name type="synonym">Monilia roreri</name>
    <dbReference type="NCBI Taxonomy" id="221103"/>
    <lineage>
        <taxon>Eukaryota</taxon>
        <taxon>Fungi</taxon>
        <taxon>Dikarya</taxon>
        <taxon>Basidiomycota</taxon>
        <taxon>Agaricomycotina</taxon>
        <taxon>Agaricomycetes</taxon>
        <taxon>Agaricomycetidae</taxon>
        <taxon>Agaricales</taxon>
        <taxon>Marasmiineae</taxon>
        <taxon>Marasmiaceae</taxon>
        <taxon>Moniliophthora</taxon>
    </lineage>
</organism>
<dbReference type="EMBL" id="LATX01001050">
    <property type="protein sequence ID" value="KTB43900.1"/>
    <property type="molecule type" value="Genomic_DNA"/>
</dbReference>
<dbReference type="AlphaFoldDB" id="A0A0W0G5P8"/>
<comment type="caution">
    <text evidence="1">The sequence shown here is derived from an EMBL/GenBank/DDBJ whole genome shotgun (WGS) entry which is preliminary data.</text>
</comment>
<evidence type="ECO:0008006" key="3">
    <source>
        <dbReference type="Google" id="ProtNLM"/>
    </source>
</evidence>
<reference evidence="1 2" key="1">
    <citation type="submission" date="2015-12" db="EMBL/GenBank/DDBJ databases">
        <title>Draft genome sequence of Moniliophthora roreri, the causal agent of frosty pod rot of cacao.</title>
        <authorList>
            <person name="Aime M.C."/>
            <person name="Diaz-Valderrama J.R."/>
            <person name="Kijpornyongpan T."/>
            <person name="Phillips-Mora W."/>
        </authorList>
    </citation>
    <scope>NUCLEOTIDE SEQUENCE [LARGE SCALE GENOMIC DNA]</scope>
    <source>
        <strain evidence="1 2">MCA 2952</strain>
    </source>
</reference>
<evidence type="ECO:0000313" key="1">
    <source>
        <dbReference type="EMBL" id="KTB43900.1"/>
    </source>
</evidence>
<accession>A0A0W0G5P8</accession>
<dbReference type="SUPFAM" id="SSF54909">
    <property type="entry name" value="Dimeric alpha+beta barrel"/>
    <property type="match status" value="1"/>
</dbReference>
<gene>
    <name evidence="1" type="ORF">WG66_3514</name>
</gene>
<name>A0A0W0G5P8_MONRR</name>
<dbReference type="Proteomes" id="UP000054988">
    <property type="component" value="Unassembled WGS sequence"/>
</dbReference>
<sequence>MVGHGYMFHILITVDPSKVDEFLGHLSTLVKQVTAEEKCTFFETTVKRETGEIRLTEGWAADMEYLTTVQVNKEYYKPYLEAIEPLMTKPRVVEVFERLPHEWTTIKASHTV</sequence>
<dbReference type="InterPro" id="IPR011008">
    <property type="entry name" value="Dimeric_a/b-barrel"/>
</dbReference>
<proteinExistence type="predicted"/>
<dbReference type="eggNOG" id="ENOG502S55M">
    <property type="taxonomic scope" value="Eukaryota"/>
</dbReference>